<protein>
    <submittedName>
        <fullName evidence="7">Cytochrome c</fullName>
    </submittedName>
</protein>
<comment type="caution">
    <text evidence="7">The sequence shown here is derived from an EMBL/GenBank/DDBJ whole genome shotgun (WGS) entry which is preliminary data.</text>
</comment>
<name>A0ABR9B7V0_9RHOO</name>
<feature type="chain" id="PRO_5045245154" evidence="5">
    <location>
        <begin position="22"/>
        <end position="105"/>
    </location>
</feature>
<proteinExistence type="predicted"/>
<accession>A0ABR9B7V0</accession>
<evidence type="ECO:0000259" key="6">
    <source>
        <dbReference type="PROSITE" id="PS51007"/>
    </source>
</evidence>
<evidence type="ECO:0000256" key="1">
    <source>
        <dbReference type="ARBA" id="ARBA00022617"/>
    </source>
</evidence>
<dbReference type="EMBL" id="JACYTO010000001">
    <property type="protein sequence ID" value="MBD8502271.1"/>
    <property type="molecule type" value="Genomic_DNA"/>
</dbReference>
<reference evidence="8" key="1">
    <citation type="submission" date="2023-07" db="EMBL/GenBank/DDBJ databases">
        <title>Thauera sp. CAU 1555 isolated from sand of Yaerae Beach.</title>
        <authorList>
            <person name="Kim W."/>
        </authorList>
    </citation>
    <scope>NUCLEOTIDE SEQUENCE [LARGE SCALE GENOMIC DNA]</scope>
    <source>
        <strain evidence="8">CAU 1555</strain>
    </source>
</reference>
<gene>
    <name evidence="7" type="ORF">IFO67_05205</name>
</gene>
<dbReference type="RefSeq" id="WP_187717062.1">
    <property type="nucleotide sequence ID" value="NZ_JACTAH010000001.1"/>
</dbReference>
<evidence type="ECO:0000313" key="8">
    <source>
        <dbReference type="Proteomes" id="UP000603602"/>
    </source>
</evidence>
<dbReference type="SUPFAM" id="SSF46626">
    <property type="entry name" value="Cytochrome c"/>
    <property type="match status" value="1"/>
</dbReference>
<keyword evidence="5" id="KW-0732">Signal</keyword>
<keyword evidence="2 4" id="KW-0479">Metal-binding</keyword>
<dbReference type="Gene3D" id="1.10.760.10">
    <property type="entry name" value="Cytochrome c-like domain"/>
    <property type="match status" value="1"/>
</dbReference>
<evidence type="ECO:0000256" key="3">
    <source>
        <dbReference type="ARBA" id="ARBA00023004"/>
    </source>
</evidence>
<dbReference type="Proteomes" id="UP000603602">
    <property type="component" value="Unassembled WGS sequence"/>
</dbReference>
<evidence type="ECO:0000256" key="5">
    <source>
        <dbReference type="SAM" id="SignalP"/>
    </source>
</evidence>
<organism evidence="7 8">
    <name type="scientific">Thauera sedimentorum</name>
    <dbReference type="NCBI Taxonomy" id="2767595"/>
    <lineage>
        <taxon>Bacteria</taxon>
        <taxon>Pseudomonadati</taxon>
        <taxon>Pseudomonadota</taxon>
        <taxon>Betaproteobacteria</taxon>
        <taxon>Rhodocyclales</taxon>
        <taxon>Zoogloeaceae</taxon>
        <taxon>Thauera</taxon>
    </lineage>
</organism>
<evidence type="ECO:0000256" key="4">
    <source>
        <dbReference type="PROSITE-ProRule" id="PRU00433"/>
    </source>
</evidence>
<keyword evidence="8" id="KW-1185">Reference proteome</keyword>
<dbReference type="PROSITE" id="PS51007">
    <property type="entry name" value="CYTC"/>
    <property type="match status" value="1"/>
</dbReference>
<sequence length="105" mass="11478">MKKLLMPLGALAVLHAAPALADPFPGADLQAGRELHAENCVACHARQFGGDDGSDIYTRFERRITTADGLAQQITACTTQLNLALFPEDELNIAGYLNTHYYKFK</sequence>
<keyword evidence="3 4" id="KW-0408">Iron</keyword>
<feature type="signal peptide" evidence="5">
    <location>
        <begin position="1"/>
        <end position="21"/>
    </location>
</feature>
<evidence type="ECO:0000313" key="7">
    <source>
        <dbReference type="EMBL" id="MBD8502271.1"/>
    </source>
</evidence>
<keyword evidence="1 4" id="KW-0349">Heme</keyword>
<feature type="domain" description="Cytochrome c" evidence="6">
    <location>
        <begin position="27"/>
        <end position="101"/>
    </location>
</feature>
<evidence type="ECO:0000256" key="2">
    <source>
        <dbReference type="ARBA" id="ARBA00022723"/>
    </source>
</evidence>
<dbReference type="InterPro" id="IPR036909">
    <property type="entry name" value="Cyt_c-like_dom_sf"/>
</dbReference>
<dbReference type="InterPro" id="IPR009056">
    <property type="entry name" value="Cyt_c-like_dom"/>
</dbReference>